<proteinExistence type="inferred from homology"/>
<keyword evidence="4 7" id="KW-0704">Schiff base</keyword>
<evidence type="ECO:0000256" key="2">
    <source>
        <dbReference type="ARBA" id="ARBA00022490"/>
    </source>
</evidence>
<dbReference type="InterPro" id="IPR013785">
    <property type="entry name" value="Aldolase_TIM"/>
</dbReference>
<evidence type="ECO:0000256" key="8">
    <source>
        <dbReference type="SAM" id="MobiDB-lite"/>
    </source>
</evidence>
<dbReference type="GO" id="GO:0006018">
    <property type="term" value="P:2-deoxyribose 1-phosphate catabolic process"/>
    <property type="evidence" value="ECO:0007669"/>
    <property type="project" value="UniProtKB-UniRule"/>
</dbReference>
<keyword evidence="3 7" id="KW-0456">Lyase</keyword>
<evidence type="ECO:0000256" key="7">
    <source>
        <dbReference type="HAMAP-Rule" id="MF_00114"/>
    </source>
</evidence>
<dbReference type="InterPro" id="IPR002915">
    <property type="entry name" value="DeoC/FbaB/LacD_aldolase"/>
</dbReference>
<evidence type="ECO:0000256" key="1">
    <source>
        <dbReference type="ARBA" id="ARBA00010936"/>
    </source>
</evidence>
<comment type="function">
    <text evidence="6 7">Catalyzes a reversible aldol reaction between acetaldehyde and D-glyceraldehyde 3-phosphate to generate 2-deoxy-D-ribose 5-phosphate.</text>
</comment>
<dbReference type="PIRSF" id="PIRSF001357">
    <property type="entry name" value="DeoC"/>
    <property type="match status" value="1"/>
</dbReference>
<dbReference type="Proteomes" id="UP000442990">
    <property type="component" value="Unassembled WGS sequence"/>
</dbReference>
<comment type="catalytic activity">
    <reaction evidence="5 7">
        <text>2-deoxy-D-ribose 5-phosphate = D-glyceraldehyde 3-phosphate + acetaldehyde</text>
        <dbReference type="Rhea" id="RHEA:12821"/>
        <dbReference type="ChEBI" id="CHEBI:15343"/>
        <dbReference type="ChEBI" id="CHEBI:59776"/>
        <dbReference type="ChEBI" id="CHEBI:62877"/>
        <dbReference type="EC" id="4.1.2.4"/>
    </reaction>
</comment>
<keyword evidence="2 7" id="KW-0963">Cytoplasm</keyword>
<dbReference type="CDD" id="cd00959">
    <property type="entry name" value="DeoC"/>
    <property type="match status" value="1"/>
</dbReference>
<dbReference type="NCBIfam" id="TIGR00126">
    <property type="entry name" value="deoC"/>
    <property type="match status" value="1"/>
</dbReference>
<feature type="active site" description="Schiff-base intermediate with acetaldehyde" evidence="7">
    <location>
        <position position="169"/>
    </location>
</feature>
<organism evidence="9 10">
    <name type="scientific">Streptomyces triticiradicis</name>
    <dbReference type="NCBI Taxonomy" id="2651189"/>
    <lineage>
        <taxon>Bacteria</taxon>
        <taxon>Bacillati</taxon>
        <taxon>Actinomycetota</taxon>
        <taxon>Actinomycetes</taxon>
        <taxon>Kitasatosporales</taxon>
        <taxon>Streptomycetaceae</taxon>
        <taxon>Streptomyces</taxon>
    </lineage>
</organism>
<dbReference type="FunFam" id="3.20.20.70:FF:000044">
    <property type="entry name" value="Deoxyribose-phosphate aldolase"/>
    <property type="match status" value="1"/>
</dbReference>
<dbReference type="InterPro" id="IPR028581">
    <property type="entry name" value="DeoC_typeI"/>
</dbReference>
<dbReference type="GO" id="GO:0004139">
    <property type="term" value="F:deoxyribose-phosphate aldolase activity"/>
    <property type="evidence" value="ECO:0007669"/>
    <property type="project" value="UniProtKB-UniRule"/>
</dbReference>
<dbReference type="SMART" id="SM01133">
    <property type="entry name" value="DeoC"/>
    <property type="match status" value="1"/>
</dbReference>
<dbReference type="HAMAP" id="MF_00114">
    <property type="entry name" value="DeoC_type1"/>
    <property type="match status" value="1"/>
</dbReference>
<comment type="subcellular location">
    <subcellularLocation>
        <location evidence="7">Cytoplasm</location>
    </subcellularLocation>
</comment>
<reference evidence="9 10" key="1">
    <citation type="submission" date="2019-09" db="EMBL/GenBank/DDBJ databases">
        <title>Isolation and identification of active actinomycetes.</title>
        <authorList>
            <person name="Yu Z."/>
            <person name="Han C."/>
            <person name="Yu B."/>
        </authorList>
    </citation>
    <scope>NUCLEOTIDE SEQUENCE [LARGE SCALE GENOMIC DNA]</scope>
    <source>
        <strain evidence="9 10">NEAU-H2</strain>
    </source>
</reference>
<dbReference type="GO" id="GO:0016052">
    <property type="term" value="P:carbohydrate catabolic process"/>
    <property type="evidence" value="ECO:0007669"/>
    <property type="project" value="TreeGrafter"/>
</dbReference>
<dbReference type="GO" id="GO:0009264">
    <property type="term" value="P:deoxyribonucleotide catabolic process"/>
    <property type="evidence" value="ECO:0007669"/>
    <property type="project" value="UniProtKB-UniRule"/>
</dbReference>
<gene>
    <name evidence="7 9" type="primary">deoC</name>
    <name evidence="9" type="ORF">F8144_13135</name>
</gene>
<comment type="caution">
    <text evidence="9">The sequence shown here is derived from an EMBL/GenBank/DDBJ whole genome shotgun (WGS) entry which is preliminary data.</text>
</comment>
<sequence length="253" mass="25945">MSVASMDVPRWDGPLPSCDEVAKMIDHSLLRPELTAAEVEDGLATALEYRTASVCVRPPDVPRAAAVLSGSRVAVGTVVGFPHGSGTTAAKVFETAELISSGAEEIDMVINIGRLRDGDVASVQAEIAAVVRAAEGRPVKVIFENSYLTDQDKTAGYKAAEAAGAAFVKTSTGFAPGGATAADIALMRRTVSPRVQVKAAGGVRTLDALLELHRLGATRFGATATAAILDDLEGRRGGDPPAGGATGDPSTGY</sequence>
<feature type="region of interest" description="Disordered" evidence="8">
    <location>
        <begin position="231"/>
        <end position="253"/>
    </location>
</feature>
<feature type="active site" description="Proton donor/acceptor" evidence="7">
    <location>
        <position position="107"/>
    </location>
</feature>
<comment type="similarity">
    <text evidence="1 7">Belongs to the DeoC/FbaB aldolase family. DeoC type 1 subfamily.</text>
</comment>
<dbReference type="RefSeq" id="WP_151469486.1">
    <property type="nucleotide sequence ID" value="NZ_WBKG01000009.1"/>
</dbReference>
<dbReference type="UniPathway" id="UPA00002">
    <property type="reaction ID" value="UER00468"/>
</dbReference>
<dbReference type="AlphaFoldDB" id="A0A7J5DHX7"/>
<name>A0A7J5DHX7_9ACTN</name>
<comment type="pathway">
    <text evidence="7">Carbohydrate degradation; 2-deoxy-D-ribose 1-phosphate degradation; D-glyceraldehyde 3-phosphate and acetaldehyde from 2-deoxy-alpha-D-ribose 1-phosphate: step 2/2.</text>
</comment>
<dbReference type="SUPFAM" id="SSF51569">
    <property type="entry name" value="Aldolase"/>
    <property type="match status" value="1"/>
</dbReference>
<evidence type="ECO:0000313" key="10">
    <source>
        <dbReference type="Proteomes" id="UP000442990"/>
    </source>
</evidence>
<dbReference type="PANTHER" id="PTHR10889">
    <property type="entry name" value="DEOXYRIBOSE-PHOSPHATE ALDOLASE"/>
    <property type="match status" value="1"/>
</dbReference>
<dbReference type="InterPro" id="IPR011343">
    <property type="entry name" value="DeoC"/>
</dbReference>
<dbReference type="EMBL" id="WBKG01000009">
    <property type="protein sequence ID" value="KAB1988169.1"/>
    <property type="molecule type" value="Genomic_DNA"/>
</dbReference>
<dbReference type="EC" id="4.1.2.4" evidence="7"/>
<accession>A0A7J5DHX7</accession>
<dbReference type="Gene3D" id="3.20.20.70">
    <property type="entry name" value="Aldolase class I"/>
    <property type="match status" value="1"/>
</dbReference>
<dbReference type="PANTHER" id="PTHR10889:SF1">
    <property type="entry name" value="DEOXYRIBOSE-PHOSPHATE ALDOLASE"/>
    <property type="match status" value="1"/>
</dbReference>
<evidence type="ECO:0000256" key="6">
    <source>
        <dbReference type="ARBA" id="ARBA00056337"/>
    </source>
</evidence>
<protein>
    <recommendedName>
        <fullName evidence="7">Deoxyribose-phosphate aldolase</fullName>
        <shortName evidence="7">DERA</shortName>
        <ecNumber evidence="7">4.1.2.4</ecNumber>
    </recommendedName>
    <alternativeName>
        <fullName evidence="7">2-deoxy-D-ribose 5-phosphate aldolase</fullName>
    </alternativeName>
    <alternativeName>
        <fullName evidence="7">Phosphodeoxyriboaldolase</fullName>
        <shortName evidence="7">Deoxyriboaldolase</shortName>
    </alternativeName>
</protein>
<feature type="active site" description="Proton donor/acceptor" evidence="7">
    <location>
        <position position="198"/>
    </location>
</feature>
<evidence type="ECO:0000256" key="3">
    <source>
        <dbReference type="ARBA" id="ARBA00023239"/>
    </source>
</evidence>
<evidence type="ECO:0000313" key="9">
    <source>
        <dbReference type="EMBL" id="KAB1988169.1"/>
    </source>
</evidence>
<evidence type="ECO:0000256" key="5">
    <source>
        <dbReference type="ARBA" id="ARBA00048791"/>
    </source>
</evidence>
<keyword evidence="10" id="KW-1185">Reference proteome</keyword>
<evidence type="ECO:0000256" key="4">
    <source>
        <dbReference type="ARBA" id="ARBA00023270"/>
    </source>
</evidence>
<dbReference type="GO" id="GO:0005737">
    <property type="term" value="C:cytoplasm"/>
    <property type="evidence" value="ECO:0007669"/>
    <property type="project" value="UniProtKB-SubCell"/>
</dbReference>
<dbReference type="Pfam" id="PF01791">
    <property type="entry name" value="DeoC"/>
    <property type="match status" value="1"/>
</dbReference>